<accession>A0AAN9Q689</accession>
<proteinExistence type="predicted"/>
<sequence length="158" mass="17524">MNRAPEWGHRARSYKSGSVASTWEDCRLIQLHFGRGSNLWLRDHESAFASLFSSHSGKIKGLDRGHHRQRRYLQRLSGEGAGRKHWRVFLVLGALVALGTLSGRNSREALVEHGADEVIGADGEGANLIGEFAIKSGLRSMKPSTSTIAPRRSNHRRS</sequence>
<dbReference type="EMBL" id="JAYMYQ010000006">
    <property type="protein sequence ID" value="KAK7323702.1"/>
    <property type="molecule type" value="Genomic_DNA"/>
</dbReference>
<dbReference type="AlphaFoldDB" id="A0AAN9Q689"/>
<reference evidence="1 2" key="1">
    <citation type="submission" date="2024-01" db="EMBL/GenBank/DDBJ databases">
        <title>The genomes of 5 underutilized Papilionoideae crops provide insights into root nodulation and disease resistanc.</title>
        <authorList>
            <person name="Jiang F."/>
        </authorList>
    </citation>
    <scope>NUCLEOTIDE SEQUENCE [LARGE SCALE GENOMIC DNA]</scope>
    <source>
        <strain evidence="1">LVBAO_FW01</strain>
        <tissue evidence="1">Leaves</tissue>
    </source>
</reference>
<evidence type="ECO:0000313" key="2">
    <source>
        <dbReference type="Proteomes" id="UP001367508"/>
    </source>
</evidence>
<comment type="caution">
    <text evidence="1">The sequence shown here is derived from an EMBL/GenBank/DDBJ whole genome shotgun (WGS) entry which is preliminary data.</text>
</comment>
<evidence type="ECO:0000313" key="1">
    <source>
        <dbReference type="EMBL" id="KAK7323702.1"/>
    </source>
</evidence>
<gene>
    <name evidence="1" type="ORF">VNO77_27191</name>
</gene>
<keyword evidence="2" id="KW-1185">Reference proteome</keyword>
<name>A0AAN9Q689_CANGL</name>
<protein>
    <submittedName>
        <fullName evidence="1">Uncharacterized protein</fullName>
    </submittedName>
</protein>
<dbReference type="Proteomes" id="UP001367508">
    <property type="component" value="Unassembled WGS sequence"/>
</dbReference>
<organism evidence="1 2">
    <name type="scientific">Canavalia gladiata</name>
    <name type="common">Sword bean</name>
    <name type="synonym">Dolichos gladiatus</name>
    <dbReference type="NCBI Taxonomy" id="3824"/>
    <lineage>
        <taxon>Eukaryota</taxon>
        <taxon>Viridiplantae</taxon>
        <taxon>Streptophyta</taxon>
        <taxon>Embryophyta</taxon>
        <taxon>Tracheophyta</taxon>
        <taxon>Spermatophyta</taxon>
        <taxon>Magnoliopsida</taxon>
        <taxon>eudicotyledons</taxon>
        <taxon>Gunneridae</taxon>
        <taxon>Pentapetalae</taxon>
        <taxon>rosids</taxon>
        <taxon>fabids</taxon>
        <taxon>Fabales</taxon>
        <taxon>Fabaceae</taxon>
        <taxon>Papilionoideae</taxon>
        <taxon>50 kb inversion clade</taxon>
        <taxon>NPAAA clade</taxon>
        <taxon>indigoferoid/millettioid clade</taxon>
        <taxon>Phaseoleae</taxon>
        <taxon>Canavalia</taxon>
    </lineage>
</organism>